<dbReference type="Proteomes" id="UP000664815">
    <property type="component" value="Unassembled WGS sequence"/>
</dbReference>
<reference evidence="2" key="1">
    <citation type="submission" date="2021-02" db="EMBL/GenBank/DDBJ databases">
        <title>Thiocyanate and organic carbon inputs drive convergent selection for specific autotrophic Afipia and Thiobacillus strains within complex microbiomes.</title>
        <authorList>
            <person name="Huddy R.J."/>
            <person name="Sachdeva R."/>
            <person name="Kadzinga F."/>
            <person name="Kantor R.S."/>
            <person name="Harrison S.T.L."/>
            <person name="Banfield J.F."/>
        </authorList>
    </citation>
    <scope>NUCLEOTIDE SEQUENCE</scope>
    <source>
        <strain evidence="2">SCN18_10_11_15_R1_P_69_7</strain>
    </source>
</reference>
<dbReference type="HAMAP" id="MF_00440">
    <property type="entry name" value="NrdR"/>
    <property type="match status" value="1"/>
</dbReference>
<evidence type="ECO:0000313" key="2">
    <source>
        <dbReference type="EMBL" id="MBN8799094.1"/>
    </source>
</evidence>
<evidence type="ECO:0000313" key="3">
    <source>
        <dbReference type="Proteomes" id="UP000664815"/>
    </source>
</evidence>
<comment type="caution">
    <text evidence="2">The sequence shown here is derived from an EMBL/GenBank/DDBJ whole genome shotgun (WGS) entry which is preliminary data.</text>
</comment>
<feature type="non-terminal residue" evidence="2">
    <location>
        <position position="39"/>
    </location>
</feature>
<proteinExistence type="inferred from homology"/>
<dbReference type="GO" id="GO:0045892">
    <property type="term" value="P:negative regulation of DNA-templated transcription"/>
    <property type="evidence" value="ECO:0007669"/>
    <property type="project" value="InterPro"/>
</dbReference>
<gene>
    <name evidence="2" type="ORF">J0H45_07020</name>
</gene>
<dbReference type="PANTHER" id="PTHR30455">
    <property type="entry name" value="TRANSCRIPTIONAL REPRESSOR NRDR"/>
    <property type="match status" value="1"/>
</dbReference>
<protein>
    <submittedName>
        <fullName evidence="2">Transcriptional regulator NrdR</fullName>
    </submittedName>
</protein>
<dbReference type="AlphaFoldDB" id="A0A9D8PZY7"/>
<organism evidence="2 3">
    <name type="scientific">Stenotrophomonas nitritireducens</name>
    <dbReference type="NCBI Taxonomy" id="83617"/>
    <lineage>
        <taxon>Bacteria</taxon>
        <taxon>Pseudomonadati</taxon>
        <taxon>Pseudomonadota</taxon>
        <taxon>Gammaproteobacteria</taxon>
        <taxon>Lysobacterales</taxon>
        <taxon>Lysobacteraceae</taxon>
        <taxon>Stenotrophomonas</taxon>
    </lineage>
</organism>
<dbReference type="GO" id="GO:0008270">
    <property type="term" value="F:zinc ion binding"/>
    <property type="evidence" value="ECO:0007669"/>
    <property type="project" value="InterPro"/>
</dbReference>
<dbReference type="InterPro" id="IPR055173">
    <property type="entry name" value="NrdR-like_N"/>
</dbReference>
<dbReference type="EMBL" id="JAFKMG010000651">
    <property type="protein sequence ID" value="MBN8799094.1"/>
    <property type="molecule type" value="Genomic_DNA"/>
</dbReference>
<name>A0A9D8PZY7_9GAMM</name>
<accession>A0A9D8PZY7</accession>
<feature type="domain" description="Transcriptional repressor NrdR-like N-terminal" evidence="1">
    <location>
        <begin position="1"/>
        <end position="39"/>
    </location>
</feature>
<sequence length="39" mass="4484">MHCPFCQHTDTRVIDSRVSEDGATIRRRRGCEACGERFS</sequence>
<dbReference type="InterPro" id="IPR003796">
    <property type="entry name" value="RNR_NrdR-like"/>
</dbReference>
<dbReference type="Pfam" id="PF22811">
    <property type="entry name" value="Zn_ribbon_NrdR"/>
    <property type="match status" value="1"/>
</dbReference>
<dbReference type="PANTHER" id="PTHR30455:SF2">
    <property type="entry name" value="TRANSCRIPTIONAL REPRESSOR NRDR"/>
    <property type="match status" value="1"/>
</dbReference>
<evidence type="ECO:0000259" key="1">
    <source>
        <dbReference type="Pfam" id="PF22811"/>
    </source>
</evidence>